<dbReference type="EMBL" id="SNRW01027077">
    <property type="protein sequence ID" value="KAA6360337.1"/>
    <property type="molecule type" value="Genomic_DNA"/>
</dbReference>
<evidence type="ECO:0000313" key="2">
    <source>
        <dbReference type="EMBL" id="KAA6360337.1"/>
    </source>
</evidence>
<proteinExistence type="predicted"/>
<dbReference type="Proteomes" id="UP000324800">
    <property type="component" value="Unassembled WGS sequence"/>
</dbReference>
<accession>A0A5J4TQ55</accession>
<dbReference type="PANTHER" id="PTHR37049:SF4">
    <property type="entry name" value="RHODANESE DOMAIN-CONTAINING PROTEIN"/>
    <property type="match status" value="1"/>
</dbReference>
<comment type="caution">
    <text evidence="2">The sequence shown here is derived from an EMBL/GenBank/DDBJ whole genome shotgun (WGS) entry which is preliminary data.</text>
</comment>
<sequence length="225" mass="25378">MYIGILAYLILLIISSVNAQCNFASQNYYSLAGGLTCLRSIPLTSYEKTTTINLLKQYLSGYSFIDTSLAPYGPPDGYGQHAVDINQGLDSILANSSYNCTFDFYEDIMVLLGMLKDPHTIFRPPCVRNVWYILSPLQLHKNATDGTYYVTSSNYVIQYVNIKGLPIFKNGNELNDGTMTPIEALMKFADEEEPISKSPVVRLYRATKQSFYQRSALQFRHPENS</sequence>
<name>A0A5J4TQ55_9EUKA</name>
<keyword evidence="1" id="KW-0732">Signal</keyword>
<evidence type="ECO:0000313" key="3">
    <source>
        <dbReference type="Proteomes" id="UP000324800"/>
    </source>
</evidence>
<feature type="non-terminal residue" evidence="2">
    <location>
        <position position="225"/>
    </location>
</feature>
<dbReference type="PANTHER" id="PTHR37049">
    <property type="entry name" value="PEPTIDASE S41 FAMILY PROTEIN"/>
    <property type="match status" value="1"/>
</dbReference>
<dbReference type="AlphaFoldDB" id="A0A5J4TQ55"/>
<dbReference type="OrthoDB" id="27214at2759"/>
<feature type="chain" id="PRO_5023835720" evidence="1">
    <location>
        <begin position="20"/>
        <end position="225"/>
    </location>
</feature>
<organism evidence="2 3">
    <name type="scientific">Streblomastix strix</name>
    <dbReference type="NCBI Taxonomy" id="222440"/>
    <lineage>
        <taxon>Eukaryota</taxon>
        <taxon>Metamonada</taxon>
        <taxon>Preaxostyla</taxon>
        <taxon>Oxymonadida</taxon>
        <taxon>Streblomastigidae</taxon>
        <taxon>Streblomastix</taxon>
    </lineage>
</organism>
<feature type="signal peptide" evidence="1">
    <location>
        <begin position="1"/>
        <end position="19"/>
    </location>
</feature>
<dbReference type="InterPro" id="IPR052766">
    <property type="entry name" value="S41A_metabolite_peptidase"/>
</dbReference>
<protein>
    <submittedName>
        <fullName evidence="2">Uncharacterized protein</fullName>
    </submittedName>
</protein>
<reference evidence="2 3" key="1">
    <citation type="submission" date="2019-03" db="EMBL/GenBank/DDBJ databases">
        <title>Single cell metagenomics reveals metabolic interactions within the superorganism composed of flagellate Streblomastix strix and complex community of Bacteroidetes bacteria on its surface.</title>
        <authorList>
            <person name="Treitli S.C."/>
            <person name="Kolisko M."/>
            <person name="Husnik F."/>
            <person name="Keeling P."/>
            <person name="Hampl V."/>
        </authorList>
    </citation>
    <scope>NUCLEOTIDE SEQUENCE [LARGE SCALE GENOMIC DNA]</scope>
    <source>
        <strain evidence="2">ST1C</strain>
    </source>
</reference>
<evidence type="ECO:0000256" key="1">
    <source>
        <dbReference type="SAM" id="SignalP"/>
    </source>
</evidence>
<gene>
    <name evidence="2" type="ORF">EZS28_044136</name>
</gene>